<dbReference type="OrthoDB" id="9810708at2"/>
<dbReference type="SUPFAM" id="SSF46785">
    <property type="entry name" value="Winged helix' DNA-binding domain"/>
    <property type="match status" value="1"/>
</dbReference>
<dbReference type="Pfam" id="PF00027">
    <property type="entry name" value="cNMP_binding"/>
    <property type="match status" value="1"/>
</dbReference>
<keyword evidence="3" id="KW-0010">Activator</keyword>
<keyword evidence="2" id="KW-0238">DNA-binding</keyword>
<dbReference type="AlphaFoldDB" id="A0A4R2P7G9"/>
<evidence type="ECO:0000259" key="6">
    <source>
        <dbReference type="PROSITE" id="PS51063"/>
    </source>
</evidence>
<dbReference type="Gene3D" id="1.10.10.10">
    <property type="entry name" value="Winged helix-like DNA-binding domain superfamily/Winged helix DNA-binding domain"/>
    <property type="match status" value="1"/>
</dbReference>
<dbReference type="SMART" id="SM00100">
    <property type="entry name" value="cNMP"/>
    <property type="match status" value="1"/>
</dbReference>
<dbReference type="SUPFAM" id="SSF51206">
    <property type="entry name" value="cAMP-binding domain-like"/>
    <property type="match status" value="1"/>
</dbReference>
<dbReference type="PRINTS" id="PR00034">
    <property type="entry name" value="HTHCRP"/>
</dbReference>
<dbReference type="InterPro" id="IPR000595">
    <property type="entry name" value="cNMP-bd_dom"/>
</dbReference>
<gene>
    <name evidence="7" type="ORF">EV207_10725</name>
</gene>
<evidence type="ECO:0000256" key="4">
    <source>
        <dbReference type="ARBA" id="ARBA00023163"/>
    </source>
</evidence>
<dbReference type="InterPro" id="IPR012318">
    <property type="entry name" value="HTH_CRP"/>
</dbReference>
<dbReference type="CDD" id="cd00038">
    <property type="entry name" value="CAP_ED"/>
    <property type="match status" value="1"/>
</dbReference>
<dbReference type="InterPro" id="IPR014710">
    <property type="entry name" value="RmlC-like_jellyroll"/>
</dbReference>
<dbReference type="PROSITE" id="PS51063">
    <property type="entry name" value="HTH_CRP_2"/>
    <property type="match status" value="1"/>
</dbReference>
<dbReference type="RefSeq" id="WP_132745018.1">
    <property type="nucleotide sequence ID" value="NZ_SLXK01000007.1"/>
</dbReference>
<evidence type="ECO:0000256" key="3">
    <source>
        <dbReference type="ARBA" id="ARBA00023159"/>
    </source>
</evidence>
<dbReference type="Gene3D" id="2.60.120.10">
    <property type="entry name" value="Jelly Rolls"/>
    <property type="match status" value="1"/>
</dbReference>
<evidence type="ECO:0000313" key="8">
    <source>
        <dbReference type="Proteomes" id="UP000295416"/>
    </source>
</evidence>
<organism evidence="7 8">
    <name type="scientific">Scopulibacillus darangshiensis</name>
    <dbReference type="NCBI Taxonomy" id="442528"/>
    <lineage>
        <taxon>Bacteria</taxon>
        <taxon>Bacillati</taxon>
        <taxon>Bacillota</taxon>
        <taxon>Bacilli</taxon>
        <taxon>Bacillales</taxon>
        <taxon>Sporolactobacillaceae</taxon>
        <taxon>Scopulibacillus</taxon>
    </lineage>
</organism>
<accession>A0A4R2P7G9</accession>
<protein>
    <submittedName>
        <fullName evidence="7">CRP/FNR family transcriptional regulator</fullName>
    </submittedName>
</protein>
<dbReference type="InterPro" id="IPR036388">
    <property type="entry name" value="WH-like_DNA-bd_sf"/>
</dbReference>
<dbReference type="PANTHER" id="PTHR24567">
    <property type="entry name" value="CRP FAMILY TRANSCRIPTIONAL REGULATORY PROTEIN"/>
    <property type="match status" value="1"/>
</dbReference>
<dbReference type="Pfam" id="PF13545">
    <property type="entry name" value="HTH_Crp_2"/>
    <property type="match status" value="1"/>
</dbReference>
<keyword evidence="4" id="KW-0804">Transcription</keyword>
<dbReference type="GO" id="GO:0005829">
    <property type="term" value="C:cytosol"/>
    <property type="evidence" value="ECO:0007669"/>
    <property type="project" value="TreeGrafter"/>
</dbReference>
<reference evidence="7 8" key="1">
    <citation type="submission" date="2019-03" db="EMBL/GenBank/DDBJ databases">
        <title>Genomic Encyclopedia of Type Strains, Phase IV (KMG-IV): sequencing the most valuable type-strain genomes for metagenomic binning, comparative biology and taxonomic classification.</title>
        <authorList>
            <person name="Goeker M."/>
        </authorList>
    </citation>
    <scope>NUCLEOTIDE SEQUENCE [LARGE SCALE GENOMIC DNA]</scope>
    <source>
        <strain evidence="7 8">DSM 19377</strain>
    </source>
</reference>
<dbReference type="PROSITE" id="PS50042">
    <property type="entry name" value="CNMP_BINDING_3"/>
    <property type="match status" value="1"/>
</dbReference>
<comment type="caution">
    <text evidence="7">The sequence shown here is derived from an EMBL/GenBank/DDBJ whole genome shotgun (WGS) entry which is preliminary data.</text>
</comment>
<feature type="domain" description="HTH crp-type" evidence="6">
    <location>
        <begin position="146"/>
        <end position="216"/>
    </location>
</feature>
<feature type="domain" description="Cyclic nucleotide-binding" evidence="5">
    <location>
        <begin position="12"/>
        <end position="132"/>
    </location>
</feature>
<dbReference type="GO" id="GO:0003700">
    <property type="term" value="F:DNA-binding transcription factor activity"/>
    <property type="evidence" value="ECO:0007669"/>
    <property type="project" value="TreeGrafter"/>
</dbReference>
<dbReference type="InterPro" id="IPR036390">
    <property type="entry name" value="WH_DNA-bd_sf"/>
</dbReference>
<dbReference type="GO" id="GO:0003677">
    <property type="term" value="F:DNA binding"/>
    <property type="evidence" value="ECO:0007669"/>
    <property type="project" value="UniProtKB-KW"/>
</dbReference>
<keyword evidence="8" id="KW-1185">Reference proteome</keyword>
<evidence type="ECO:0000313" key="7">
    <source>
        <dbReference type="EMBL" id="TCP29931.1"/>
    </source>
</evidence>
<dbReference type="EMBL" id="SLXK01000007">
    <property type="protein sequence ID" value="TCP29931.1"/>
    <property type="molecule type" value="Genomic_DNA"/>
</dbReference>
<evidence type="ECO:0000256" key="2">
    <source>
        <dbReference type="ARBA" id="ARBA00023125"/>
    </source>
</evidence>
<dbReference type="SMART" id="SM00419">
    <property type="entry name" value="HTH_CRP"/>
    <property type="match status" value="1"/>
</dbReference>
<dbReference type="InterPro" id="IPR018490">
    <property type="entry name" value="cNMP-bd_dom_sf"/>
</dbReference>
<evidence type="ECO:0000256" key="1">
    <source>
        <dbReference type="ARBA" id="ARBA00023015"/>
    </source>
</evidence>
<dbReference type="PANTHER" id="PTHR24567:SF26">
    <property type="entry name" value="REGULATORY PROTEIN YEIL"/>
    <property type="match status" value="1"/>
</dbReference>
<dbReference type="Proteomes" id="UP000295416">
    <property type="component" value="Unassembled WGS sequence"/>
</dbReference>
<evidence type="ECO:0000259" key="5">
    <source>
        <dbReference type="PROSITE" id="PS50042"/>
    </source>
</evidence>
<sequence length="229" mass="26103">MNKLSLLSQINLFEELPMDELKVIDKMSDMYPMKKGTIVLNPLKPMHALFLLKKGTVRLYRSNEEGKQLTVDLLGDGNVFGETSTFSLHDDDVYAEALTDVYICIIGKEEMESLMKKSPTLAIKFIEILSARLREMYELSEQIALRSVRYRMLALLLKLSERFGKRTNQWQTIDIKITHHDLATMIGSTRETVSATLSQLKKEKIVQKTLFSLKIDVEKAGEELKGSIG</sequence>
<keyword evidence="1" id="KW-0805">Transcription regulation</keyword>
<proteinExistence type="predicted"/>
<name>A0A4R2P7G9_9BACL</name>
<dbReference type="InterPro" id="IPR050397">
    <property type="entry name" value="Env_Response_Regulators"/>
</dbReference>